<keyword evidence="7" id="KW-1185">Reference proteome</keyword>
<comment type="similarity">
    <text evidence="1">Belongs to the ABC transporter superfamily.</text>
</comment>
<accession>A0A1C7P0T9</accession>
<gene>
    <name evidence="6" type="ORF">ADU59_13510</name>
</gene>
<comment type="caution">
    <text evidence="6">The sequence shown here is derived from an EMBL/GenBank/DDBJ whole genome shotgun (WGS) entry which is preliminary data.</text>
</comment>
<dbReference type="PATRIC" id="fig|1612624.7.peg.4608"/>
<organism evidence="6 7">
    <name type="scientific">Pararhizobium polonicum</name>
    <dbReference type="NCBI Taxonomy" id="1612624"/>
    <lineage>
        <taxon>Bacteria</taxon>
        <taxon>Pseudomonadati</taxon>
        <taxon>Pseudomonadota</taxon>
        <taxon>Alphaproteobacteria</taxon>
        <taxon>Hyphomicrobiales</taxon>
        <taxon>Rhizobiaceae</taxon>
        <taxon>Rhizobium/Agrobacterium group</taxon>
        <taxon>Pararhizobium</taxon>
    </lineage>
</organism>
<evidence type="ECO:0000259" key="5">
    <source>
        <dbReference type="PROSITE" id="PS50893"/>
    </source>
</evidence>
<dbReference type="FunFam" id="3.40.50.300:FF:000425">
    <property type="entry name" value="Probable ABC transporter, ATP-binding subunit"/>
    <property type="match status" value="1"/>
</dbReference>
<evidence type="ECO:0000313" key="6">
    <source>
        <dbReference type="EMBL" id="OBZ94830.1"/>
    </source>
</evidence>
<dbReference type="Proteomes" id="UP000093111">
    <property type="component" value="Unassembled WGS sequence"/>
</dbReference>
<dbReference type="InterPro" id="IPR003593">
    <property type="entry name" value="AAA+_ATPase"/>
</dbReference>
<dbReference type="Gene3D" id="3.40.50.300">
    <property type="entry name" value="P-loop containing nucleotide triphosphate hydrolases"/>
    <property type="match status" value="1"/>
</dbReference>
<keyword evidence="4" id="KW-0067">ATP-binding</keyword>
<dbReference type="PROSITE" id="PS50893">
    <property type="entry name" value="ABC_TRANSPORTER_2"/>
    <property type="match status" value="1"/>
</dbReference>
<dbReference type="GO" id="GO:0005524">
    <property type="term" value="F:ATP binding"/>
    <property type="evidence" value="ECO:0007669"/>
    <property type="project" value="UniProtKB-KW"/>
</dbReference>
<dbReference type="InterPro" id="IPR017871">
    <property type="entry name" value="ABC_transporter-like_CS"/>
</dbReference>
<dbReference type="PANTHER" id="PTHR42781">
    <property type="entry name" value="SPERMIDINE/PUTRESCINE IMPORT ATP-BINDING PROTEIN POTA"/>
    <property type="match status" value="1"/>
</dbReference>
<dbReference type="SUPFAM" id="SSF52540">
    <property type="entry name" value="P-loop containing nucleoside triphosphate hydrolases"/>
    <property type="match status" value="1"/>
</dbReference>
<protein>
    <submittedName>
        <fullName evidence="6">Sugar ABC transporter substrate-binding protein</fullName>
    </submittedName>
</protein>
<dbReference type="GO" id="GO:0016887">
    <property type="term" value="F:ATP hydrolysis activity"/>
    <property type="evidence" value="ECO:0007669"/>
    <property type="project" value="InterPro"/>
</dbReference>
<evidence type="ECO:0000256" key="3">
    <source>
        <dbReference type="ARBA" id="ARBA00022741"/>
    </source>
</evidence>
<dbReference type="GO" id="GO:0022857">
    <property type="term" value="F:transmembrane transporter activity"/>
    <property type="evidence" value="ECO:0007669"/>
    <property type="project" value="InterPro"/>
</dbReference>
<dbReference type="InterPro" id="IPR027417">
    <property type="entry name" value="P-loop_NTPase"/>
</dbReference>
<proteinExistence type="inferred from homology"/>
<dbReference type="RefSeq" id="WP_068954650.1">
    <property type="nucleotide sequence ID" value="NZ_LGLV01000008.1"/>
</dbReference>
<dbReference type="EMBL" id="LGLV01000008">
    <property type="protein sequence ID" value="OBZ94830.1"/>
    <property type="molecule type" value="Genomic_DNA"/>
</dbReference>
<dbReference type="Gene3D" id="2.40.50.100">
    <property type="match status" value="1"/>
</dbReference>
<evidence type="ECO:0000256" key="2">
    <source>
        <dbReference type="ARBA" id="ARBA00022448"/>
    </source>
</evidence>
<dbReference type="InterPro" id="IPR050093">
    <property type="entry name" value="ABC_SmlMolc_Importer"/>
</dbReference>
<dbReference type="PANTHER" id="PTHR42781:SF4">
    <property type="entry name" value="SPERMIDINE_PUTRESCINE IMPORT ATP-BINDING PROTEIN POTA"/>
    <property type="match status" value="1"/>
</dbReference>
<dbReference type="InterPro" id="IPR003439">
    <property type="entry name" value="ABC_transporter-like_ATP-bd"/>
</dbReference>
<dbReference type="InterPro" id="IPR013611">
    <property type="entry name" value="Transp-assoc_OB_typ2"/>
</dbReference>
<dbReference type="OrthoDB" id="9802264at2"/>
<dbReference type="PROSITE" id="PS00211">
    <property type="entry name" value="ABC_TRANSPORTER_1"/>
    <property type="match status" value="1"/>
</dbReference>
<evidence type="ECO:0000256" key="1">
    <source>
        <dbReference type="ARBA" id="ARBA00005417"/>
    </source>
</evidence>
<feature type="domain" description="ABC transporter" evidence="5">
    <location>
        <begin position="9"/>
        <end position="239"/>
    </location>
</feature>
<keyword evidence="3" id="KW-0547">Nucleotide-binding</keyword>
<name>A0A1C7P0T9_9HYPH</name>
<dbReference type="Pfam" id="PF08402">
    <property type="entry name" value="TOBE_2"/>
    <property type="match status" value="1"/>
</dbReference>
<dbReference type="STRING" id="1612624.ADU59_13510"/>
<keyword evidence="2" id="KW-0813">Transport</keyword>
<dbReference type="GO" id="GO:0015697">
    <property type="term" value="P:quaternary ammonium group transport"/>
    <property type="evidence" value="ECO:0007669"/>
    <property type="project" value="UniProtKB-ARBA"/>
</dbReference>
<evidence type="ECO:0000313" key="7">
    <source>
        <dbReference type="Proteomes" id="UP000093111"/>
    </source>
</evidence>
<sequence>MITPRAGSVVFQNIKKQFGSFTAIHDLSLTIEPGQLVTLLGPSGCGKTTTLRMLAGLEHPTSGKILIGGKDVTMLPANERDVSMVFQSYALFPHMSSLDNVAYGLESSGLKKKEARERAEEGLKLVGLGGMGGRLPAELSGGQQQRVAVARALVLEPQVLLLDEPLSNLDARLRRQVRTEIRDLQQRLGFTAVYVTHDQDEALAVSDRIVIMKDGVIAQEGSPRDLYEAPASAFIADFMGEANVVPCDVISVEGADATIRIGALEHRVPSRNAKPGPAKLAVRPNSITLEPASGAAFPGQITHAAYLGDHVEYEVETSTGRLFVVDPAVERALAPATEVAVGFKGRGIAIING</sequence>
<evidence type="ECO:0000256" key="4">
    <source>
        <dbReference type="ARBA" id="ARBA00022840"/>
    </source>
</evidence>
<dbReference type="SUPFAM" id="SSF50331">
    <property type="entry name" value="MOP-like"/>
    <property type="match status" value="1"/>
</dbReference>
<dbReference type="AlphaFoldDB" id="A0A1C7P0T9"/>
<dbReference type="Pfam" id="PF00005">
    <property type="entry name" value="ABC_tran"/>
    <property type="match status" value="1"/>
</dbReference>
<dbReference type="InterPro" id="IPR008995">
    <property type="entry name" value="Mo/tungstate-bd_C_term_dom"/>
</dbReference>
<dbReference type="GO" id="GO:0043190">
    <property type="term" value="C:ATP-binding cassette (ABC) transporter complex"/>
    <property type="evidence" value="ECO:0007669"/>
    <property type="project" value="InterPro"/>
</dbReference>
<reference evidence="6 7" key="1">
    <citation type="journal article" date="2016" name="Syst. Appl. Microbiol.">
        <title>Pararhizobium polonicum sp. nov. isolated from tumors on stone fruit rootstocks.</title>
        <authorList>
            <person name="Pulawska J."/>
            <person name="Kuzmanovic N."/>
            <person name="Willems A."/>
            <person name="Pothier J.F."/>
        </authorList>
    </citation>
    <scope>NUCLEOTIDE SEQUENCE [LARGE SCALE GENOMIC DNA]</scope>
    <source>
        <strain evidence="6 7">F5.1</strain>
    </source>
</reference>
<dbReference type="SMART" id="SM00382">
    <property type="entry name" value="AAA"/>
    <property type="match status" value="1"/>
</dbReference>